<dbReference type="Gramene" id="Pp3c13_5590V3.1">
    <property type="protein sequence ID" value="PAC:32930122.CDS.1"/>
    <property type="gene ID" value="Pp3c13_5590"/>
</dbReference>
<dbReference type="KEGG" id="ppp:112290306"/>
<gene>
    <name evidence="2" type="primary">LOC112290306</name>
    <name evidence="1" type="ORF">PHYPA_017021</name>
</gene>
<dbReference type="RefSeq" id="XP_024392225.1">
    <property type="nucleotide sequence ID" value="XM_024536457.2"/>
</dbReference>
<dbReference type="InterPro" id="IPR025322">
    <property type="entry name" value="PADRE_dom"/>
</dbReference>
<dbReference type="AlphaFoldDB" id="A0A2K1JKW7"/>
<evidence type="ECO:0000313" key="1">
    <source>
        <dbReference type="EMBL" id="PNR42192.1"/>
    </source>
</evidence>
<dbReference type="Pfam" id="PF14009">
    <property type="entry name" value="PADRE"/>
    <property type="match status" value="1"/>
</dbReference>
<evidence type="ECO:0000313" key="3">
    <source>
        <dbReference type="Proteomes" id="UP000006727"/>
    </source>
</evidence>
<sequence length="233" mass="26539">MKDRGMLFSKYICAWQPVRVMHGDGHVRSLTRPVTVGDLLKCHPHHFVCKPSSTGPLYHSSMLPSDMELEEGRIYLLLPLPRLLPNLSSALSYPPSCPCFSHLEATQIYNDDGSPDSKSFIGEYSRMKCWIARRHGQFQVAANTIRMLKHRVAKSKIMKSLVRMSKRTLPERLLFRLCFQKLEDNILLPSSSPSDVEKPGQCCSRNRWRPGLECISEIALITGLLRDSEVSER</sequence>
<dbReference type="PaxDb" id="3218-PP1S133_132V6.1"/>
<dbReference type="OrthoDB" id="1856818at2759"/>
<protein>
    <submittedName>
        <fullName evidence="1 2">Uncharacterized protein</fullName>
    </submittedName>
</protein>
<dbReference type="PANTHER" id="PTHR33052">
    <property type="entry name" value="DUF4228 DOMAIN PROTEIN-RELATED"/>
    <property type="match status" value="1"/>
</dbReference>
<proteinExistence type="predicted"/>
<organism evidence="1">
    <name type="scientific">Physcomitrium patens</name>
    <name type="common">Spreading-leaved earth moss</name>
    <name type="synonym">Physcomitrella patens</name>
    <dbReference type="NCBI Taxonomy" id="3218"/>
    <lineage>
        <taxon>Eukaryota</taxon>
        <taxon>Viridiplantae</taxon>
        <taxon>Streptophyta</taxon>
        <taxon>Embryophyta</taxon>
        <taxon>Bryophyta</taxon>
        <taxon>Bryophytina</taxon>
        <taxon>Bryopsida</taxon>
        <taxon>Funariidae</taxon>
        <taxon>Funariales</taxon>
        <taxon>Funariaceae</taxon>
        <taxon>Physcomitrium</taxon>
    </lineage>
</organism>
<reference evidence="1 3" key="2">
    <citation type="journal article" date="2018" name="Plant J.">
        <title>The Physcomitrella patens chromosome-scale assembly reveals moss genome structure and evolution.</title>
        <authorList>
            <person name="Lang D."/>
            <person name="Ullrich K.K."/>
            <person name="Murat F."/>
            <person name="Fuchs J."/>
            <person name="Jenkins J."/>
            <person name="Haas F.B."/>
            <person name="Piednoel M."/>
            <person name="Gundlach H."/>
            <person name="Van Bel M."/>
            <person name="Meyberg R."/>
            <person name="Vives C."/>
            <person name="Morata J."/>
            <person name="Symeonidi A."/>
            <person name="Hiss M."/>
            <person name="Muchero W."/>
            <person name="Kamisugi Y."/>
            <person name="Saleh O."/>
            <person name="Blanc G."/>
            <person name="Decker E.L."/>
            <person name="van Gessel N."/>
            <person name="Grimwood J."/>
            <person name="Hayes R.D."/>
            <person name="Graham S.W."/>
            <person name="Gunter L.E."/>
            <person name="McDaniel S.F."/>
            <person name="Hoernstein S.N.W."/>
            <person name="Larsson A."/>
            <person name="Li F.W."/>
            <person name="Perroud P.F."/>
            <person name="Phillips J."/>
            <person name="Ranjan P."/>
            <person name="Rokshar D.S."/>
            <person name="Rothfels C.J."/>
            <person name="Schneider L."/>
            <person name="Shu S."/>
            <person name="Stevenson D.W."/>
            <person name="Thummler F."/>
            <person name="Tillich M."/>
            <person name="Villarreal Aguilar J.C."/>
            <person name="Widiez T."/>
            <person name="Wong G.K."/>
            <person name="Wymore A."/>
            <person name="Zhang Y."/>
            <person name="Zimmer A.D."/>
            <person name="Quatrano R.S."/>
            <person name="Mayer K.F.X."/>
            <person name="Goodstein D."/>
            <person name="Casacuberta J.M."/>
            <person name="Vandepoele K."/>
            <person name="Reski R."/>
            <person name="Cuming A.C."/>
            <person name="Tuskan G.A."/>
            <person name="Maumus F."/>
            <person name="Salse J."/>
            <person name="Schmutz J."/>
            <person name="Rensing S.A."/>
        </authorList>
    </citation>
    <scope>NUCLEOTIDE SEQUENCE [LARGE SCALE GENOMIC DNA]</scope>
    <source>
        <strain evidence="2 3">cv. Gransden 2004</strain>
    </source>
</reference>
<accession>A0A2K1JKW7</accession>
<dbReference type="EMBL" id="ABEU02000013">
    <property type="protein sequence ID" value="PNR42192.1"/>
    <property type="molecule type" value="Genomic_DNA"/>
</dbReference>
<keyword evidence="3" id="KW-1185">Reference proteome</keyword>
<dbReference type="Gramene" id="Pp3c13_5590V3.2">
    <property type="protein sequence ID" value="PAC:32930123.CDS.1"/>
    <property type="gene ID" value="Pp3c13_5590"/>
</dbReference>
<dbReference type="Proteomes" id="UP000006727">
    <property type="component" value="Chromosome 13"/>
</dbReference>
<dbReference type="GeneID" id="112290306"/>
<name>A0A2K1JKW7_PHYPA</name>
<reference evidence="2" key="3">
    <citation type="submission" date="2020-12" db="UniProtKB">
        <authorList>
            <consortium name="EnsemblPlants"/>
        </authorList>
    </citation>
    <scope>IDENTIFICATION</scope>
</reference>
<dbReference type="EnsemblPlants" id="Pp3c13_5590V3.2">
    <property type="protein sequence ID" value="PAC:32930123.CDS.1"/>
    <property type="gene ID" value="Pp3c13_5590"/>
</dbReference>
<evidence type="ECO:0000313" key="2">
    <source>
        <dbReference type="EnsemblPlants" id="PAC:32930122.CDS.1"/>
    </source>
</evidence>
<reference evidence="1 3" key="1">
    <citation type="journal article" date="2008" name="Science">
        <title>The Physcomitrella genome reveals evolutionary insights into the conquest of land by plants.</title>
        <authorList>
            <person name="Rensing S."/>
            <person name="Lang D."/>
            <person name="Zimmer A."/>
            <person name="Terry A."/>
            <person name="Salamov A."/>
            <person name="Shapiro H."/>
            <person name="Nishiyama T."/>
            <person name="Perroud P.-F."/>
            <person name="Lindquist E."/>
            <person name="Kamisugi Y."/>
            <person name="Tanahashi T."/>
            <person name="Sakakibara K."/>
            <person name="Fujita T."/>
            <person name="Oishi K."/>
            <person name="Shin-I T."/>
            <person name="Kuroki Y."/>
            <person name="Toyoda A."/>
            <person name="Suzuki Y."/>
            <person name="Hashimoto A."/>
            <person name="Yamaguchi K."/>
            <person name="Sugano A."/>
            <person name="Kohara Y."/>
            <person name="Fujiyama A."/>
            <person name="Anterola A."/>
            <person name="Aoki S."/>
            <person name="Ashton N."/>
            <person name="Barbazuk W.B."/>
            <person name="Barker E."/>
            <person name="Bennetzen J."/>
            <person name="Bezanilla M."/>
            <person name="Blankenship R."/>
            <person name="Cho S.H."/>
            <person name="Dutcher S."/>
            <person name="Estelle M."/>
            <person name="Fawcett J.A."/>
            <person name="Gundlach H."/>
            <person name="Hanada K."/>
            <person name="Heyl A."/>
            <person name="Hicks K.A."/>
            <person name="Hugh J."/>
            <person name="Lohr M."/>
            <person name="Mayer K."/>
            <person name="Melkozernov A."/>
            <person name="Murata T."/>
            <person name="Nelson D."/>
            <person name="Pils B."/>
            <person name="Prigge M."/>
            <person name="Reiss B."/>
            <person name="Renner T."/>
            <person name="Rombauts S."/>
            <person name="Rushton P."/>
            <person name="Sanderfoot A."/>
            <person name="Schween G."/>
            <person name="Shiu S.-H."/>
            <person name="Stueber K."/>
            <person name="Theodoulou F.L."/>
            <person name="Tu H."/>
            <person name="Van de Peer Y."/>
            <person name="Verrier P.J."/>
            <person name="Waters E."/>
            <person name="Wood A."/>
            <person name="Yang L."/>
            <person name="Cove D."/>
            <person name="Cuming A."/>
            <person name="Hasebe M."/>
            <person name="Lucas S."/>
            <person name="Mishler D.B."/>
            <person name="Reski R."/>
            <person name="Grigoriev I."/>
            <person name="Quatrano R.S."/>
            <person name="Boore J.L."/>
        </authorList>
    </citation>
    <scope>NUCLEOTIDE SEQUENCE [LARGE SCALE GENOMIC DNA]</scope>
    <source>
        <strain evidence="2 3">cv. Gransden 2004</strain>
    </source>
</reference>
<dbReference type="EnsemblPlants" id="Pp3c13_5590V3.1">
    <property type="protein sequence ID" value="PAC:32930122.CDS.1"/>
    <property type="gene ID" value="Pp3c13_5590"/>
</dbReference>